<dbReference type="InterPro" id="IPR006482">
    <property type="entry name" value="Cas7_Csh2/Csh2"/>
</dbReference>
<feature type="compositionally biased region" description="Basic and acidic residues" evidence="1">
    <location>
        <begin position="24"/>
        <end position="33"/>
    </location>
</feature>
<dbReference type="RefSeq" id="WP_130433910.1">
    <property type="nucleotide sequence ID" value="NZ_SGXF01000001.1"/>
</dbReference>
<evidence type="ECO:0000256" key="1">
    <source>
        <dbReference type="SAM" id="MobiDB-lite"/>
    </source>
</evidence>
<dbReference type="Pfam" id="PF05107">
    <property type="entry name" value="Cas_Cas7"/>
    <property type="match status" value="1"/>
</dbReference>
<dbReference type="EMBL" id="SGXF01000001">
    <property type="protein sequence ID" value="RZT03038.1"/>
    <property type="molecule type" value="Genomic_DNA"/>
</dbReference>
<dbReference type="GO" id="GO:0043571">
    <property type="term" value="P:maintenance of CRISPR repeat elements"/>
    <property type="evidence" value="ECO:0007669"/>
    <property type="project" value="InterPro"/>
</dbReference>
<dbReference type="Proteomes" id="UP000292927">
    <property type="component" value="Unassembled WGS sequence"/>
</dbReference>
<dbReference type="AlphaFoldDB" id="A0A4Q7PSF1"/>
<accession>A0A4Q7PSF1</accession>
<name>A0A4Q7PSF1_9FIRM</name>
<sequence length="297" mass="33778">MSREMRRATGLLVIEVVNSNPNGDPDREADPRQRPNGLGEISPVSFKRKLRDLVEDHKSPVFQSLPEKFSEHPEEYCILESRGRDRKAIQKEMELSGDIKKFDQDAFLSSKFVKKYWDARVFGNTFLEEGGNKGYIKTGVVQIGMGISISPINIIRQTNTNKAGVQEGKNAGMAPMAYRVVEHGVYCMPFFVNPNYAHKSGCTVDDIELMKQLMPYAYDMNRSAIRPDVRLRHVWYIEHKNVLGSCPDYLLLEALTPERIGNAGEPSSDWKDYQDKNGLPEELRQCVESCVDLVNCR</sequence>
<keyword evidence="3" id="KW-1185">Reference proteome</keyword>
<gene>
    <name evidence="2" type="ORF">EV209_1171</name>
</gene>
<dbReference type="OrthoDB" id="9776792at2"/>
<organism evidence="2 3">
    <name type="scientific">Cuneatibacter caecimuris</name>
    <dbReference type="NCBI Taxonomy" id="1796618"/>
    <lineage>
        <taxon>Bacteria</taxon>
        <taxon>Bacillati</taxon>
        <taxon>Bacillota</taxon>
        <taxon>Clostridia</taxon>
        <taxon>Lachnospirales</taxon>
        <taxon>Lachnospiraceae</taxon>
        <taxon>Cuneatibacter</taxon>
    </lineage>
</organism>
<comment type="caution">
    <text evidence="2">The sequence shown here is derived from an EMBL/GenBank/DDBJ whole genome shotgun (WGS) entry which is preliminary data.</text>
</comment>
<proteinExistence type="predicted"/>
<reference evidence="2 3" key="1">
    <citation type="submission" date="2019-02" db="EMBL/GenBank/DDBJ databases">
        <title>Genomic Encyclopedia of Type Strains, Phase IV (KMG-IV): sequencing the most valuable type-strain genomes for metagenomic binning, comparative biology and taxonomic classification.</title>
        <authorList>
            <person name="Goeker M."/>
        </authorList>
    </citation>
    <scope>NUCLEOTIDE SEQUENCE [LARGE SCALE GENOMIC DNA]</scope>
    <source>
        <strain evidence="2 3">DSM 29486</strain>
    </source>
</reference>
<feature type="region of interest" description="Disordered" evidence="1">
    <location>
        <begin position="17"/>
        <end position="41"/>
    </location>
</feature>
<evidence type="ECO:0000313" key="3">
    <source>
        <dbReference type="Proteomes" id="UP000292927"/>
    </source>
</evidence>
<evidence type="ECO:0000313" key="2">
    <source>
        <dbReference type="EMBL" id="RZT03038.1"/>
    </source>
</evidence>
<protein>
    <submittedName>
        <fullName evidence="2">Cas7 group CRISPR-associated protein Csh2</fullName>
    </submittedName>
</protein>